<comment type="caution">
    <text evidence="2">The sequence shown here is derived from an EMBL/GenBank/DDBJ whole genome shotgun (WGS) entry which is preliminary data.</text>
</comment>
<dbReference type="EMBL" id="CAJVAS010000042">
    <property type="protein sequence ID" value="CAG7648491.1"/>
    <property type="molecule type" value="Genomic_DNA"/>
</dbReference>
<proteinExistence type="predicted"/>
<reference evidence="2" key="1">
    <citation type="submission" date="2021-06" db="EMBL/GenBank/DDBJ databases">
        <authorList>
            <person name="Criscuolo A."/>
        </authorList>
    </citation>
    <scope>NUCLEOTIDE SEQUENCE</scope>
    <source>
        <strain evidence="2">CIP111600</strain>
    </source>
</reference>
<dbReference type="AlphaFoldDB" id="A0A916NSB5"/>
<dbReference type="PANTHER" id="PTHR43236:SF1">
    <property type="entry name" value="BLL7220 PROTEIN"/>
    <property type="match status" value="1"/>
</dbReference>
<evidence type="ECO:0000313" key="2">
    <source>
        <dbReference type="EMBL" id="CAG7648491.1"/>
    </source>
</evidence>
<sequence length="228" mass="26378">MKSPCFISREQMERLTEQILMDYGFDPYDKMVKSAPIEEIIEFHFDLQICWESIDHLDKDGLVMAAILPTEKQIILNESHRELFDNKIGTYHFTLAHELGHWVLHTSETPYLLRLGNSEPERPTKVQGQPFFCRSTAQKPMEEIQADLFAGCLLMPRPMIERAVGQLRKMRKIHLSHLYGLAHCLRVSISALSVRLTQLQLLTIDQYGNVNRPGTYTHPAFEQLTLDI</sequence>
<feature type="domain" description="IrrE N-terminal-like" evidence="1">
    <location>
        <begin position="141"/>
        <end position="197"/>
    </location>
</feature>
<evidence type="ECO:0000259" key="1">
    <source>
        <dbReference type="Pfam" id="PF06114"/>
    </source>
</evidence>
<dbReference type="PANTHER" id="PTHR43236">
    <property type="entry name" value="ANTITOXIN HIGA1"/>
    <property type="match status" value="1"/>
</dbReference>
<dbReference type="Pfam" id="PF06114">
    <property type="entry name" value="Peptidase_M78"/>
    <property type="match status" value="1"/>
</dbReference>
<dbReference type="Proteomes" id="UP000693672">
    <property type="component" value="Unassembled WGS sequence"/>
</dbReference>
<accession>A0A916NSB5</accession>
<dbReference type="InterPro" id="IPR052345">
    <property type="entry name" value="Rad_response_metalloprotease"/>
</dbReference>
<organism evidence="2 3">
    <name type="scientific">Paenibacillus solanacearum</name>
    <dbReference type="NCBI Taxonomy" id="2048548"/>
    <lineage>
        <taxon>Bacteria</taxon>
        <taxon>Bacillati</taxon>
        <taxon>Bacillota</taxon>
        <taxon>Bacilli</taxon>
        <taxon>Bacillales</taxon>
        <taxon>Paenibacillaceae</taxon>
        <taxon>Paenibacillus</taxon>
    </lineage>
</organism>
<evidence type="ECO:0000313" key="3">
    <source>
        <dbReference type="Proteomes" id="UP000693672"/>
    </source>
</evidence>
<dbReference type="InterPro" id="IPR010359">
    <property type="entry name" value="IrrE_HExxH"/>
</dbReference>
<gene>
    <name evidence="2" type="ORF">PAESOLCIP111_05613</name>
</gene>
<name>A0A916NSB5_9BACL</name>
<keyword evidence="3" id="KW-1185">Reference proteome</keyword>
<dbReference type="RefSeq" id="WP_218095321.1">
    <property type="nucleotide sequence ID" value="NZ_CAJVAS010000042.1"/>
</dbReference>
<protein>
    <recommendedName>
        <fullName evidence="1">IrrE N-terminal-like domain-containing protein</fullName>
    </recommendedName>
</protein>